<feature type="compositionally biased region" description="Polar residues" evidence="3">
    <location>
        <begin position="865"/>
        <end position="878"/>
    </location>
</feature>
<evidence type="ECO:0000256" key="2">
    <source>
        <dbReference type="SAM" id="Coils"/>
    </source>
</evidence>
<evidence type="ECO:0000259" key="4">
    <source>
        <dbReference type="PROSITE" id="PS50826"/>
    </source>
</evidence>
<dbReference type="Gene3D" id="1.20.58.900">
    <property type="match status" value="1"/>
</dbReference>
<evidence type="ECO:0000256" key="3">
    <source>
        <dbReference type="SAM" id="MobiDB-lite"/>
    </source>
</evidence>
<feature type="compositionally biased region" description="Basic and acidic residues" evidence="3">
    <location>
        <begin position="1"/>
        <end position="10"/>
    </location>
</feature>
<name>A0A6P8XKT1_DROAB</name>
<feature type="compositionally biased region" description="Polar residues" evidence="3">
    <location>
        <begin position="63"/>
        <end position="72"/>
    </location>
</feature>
<feature type="compositionally biased region" description="Polar residues" evidence="3">
    <location>
        <begin position="595"/>
        <end position="607"/>
    </location>
</feature>
<dbReference type="InterPro" id="IPR047335">
    <property type="entry name" value="RUFY1-3"/>
</dbReference>
<gene>
    <name evidence="6" type="primary">LOC117574004</name>
</gene>
<dbReference type="PANTHER" id="PTHR45956">
    <property type="entry name" value="RUN AND FYVE DOMAIN-CONTAINING PROTEIN 2-LIKE PROTEIN"/>
    <property type="match status" value="1"/>
</dbReference>
<dbReference type="PANTHER" id="PTHR45956:SF6">
    <property type="entry name" value="RUN DOMAIN-CONTAINING PROTEIN"/>
    <property type="match status" value="1"/>
</dbReference>
<evidence type="ECO:0000313" key="5">
    <source>
        <dbReference type="Proteomes" id="UP000515160"/>
    </source>
</evidence>
<feature type="region of interest" description="Disordered" evidence="3">
    <location>
        <begin position="739"/>
        <end position="760"/>
    </location>
</feature>
<feature type="compositionally biased region" description="Low complexity" evidence="3">
    <location>
        <begin position="73"/>
        <end position="154"/>
    </location>
</feature>
<feature type="compositionally biased region" description="Low complexity" evidence="3">
    <location>
        <begin position="741"/>
        <end position="751"/>
    </location>
</feature>
<feature type="coiled-coil region" evidence="2">
    <location>
        <begin position="553"/>
        <end position="580"/>
    </location>
</feature>
<dbReference type="SUPFAM" id="SSF140741">
    <property type="entry name" value="RUN domain-like"/>
    <property type="match status" value="1"/>
</dbReference>
<feature type="coiled-coil region" evidence="2">
    <location>
        <begin position="660"/>
        <end position="715"/>
    </location>
</feature>
<organism evidence="5 6">
    <name type="scientific">Drosophila albomicans</name>
    <name type="common">Fruit fly</name>
    <dbReference type="NCBI Taxonomy" id="7291"/>
    <lineage>
        <taxon>Eukaryota</taxon>
        <taxon>Metazoa</taxon>
        <taxon>Ecdysozoa</taxon>
        <taxon>Arthropoda</taxon>
        <taxon>Hexapoda</taxon>
        <taxon>Insecta</taxon>
        <taxon>Pterygota</taxon>
        <taxon>Neoptera</taxon>
        <taxon>Endopterygota</taxon>
        <taxon>Diptera</taxon>
        <taxon>Brachycera</taxon>
        <taxon>Muscomorpha</taxon>
        <taxon>Ephydroidea</taxon>
        <taxon>Drosophilidae</taxon>
        <taxon>Drosophila</taxon>
    </lineage>
</organism>
<dbReference type="GO" id="GO:0005737">
    <property type="term" value="C:cytoplasm"/>
    <property type="evidence" value="ECO:0007669"/>
    <property type="project" value="TreeGrafter"/>
</dbReference>
<feature type="region of interest" description="Disordered" evidence="3">
    <location>
        <begin position="793"/>
        <end position="815"/>
    </location>
</feature>
<keyword evidence="5" id="KW-1185">Reference proteome</keyword>
<feature type="compositionally biased region" description="Low complexity" evidence="3">
    <location>
        <begin position="29"/>
        <end position="62"/>
    </location>
</feature>
<feature type="region of interest" description="Disordered" evidence="3">
    <location>
        <begin position="595"/>
        <end position="622"/>
    </location>
</feature>
<proteinExistence type="predicted"/>
<evidence type="ECO:0000313" key="6">
    <source>
        <dbReference type="RefSeq" id="XP_034113468.1"/>
    </source>
</evidence>
<dbReference type="RefSeq" id="XP_034113468.1">
    <property type="nucleotide sequence ID" value="XM_034257577.2"/>
</dbReference>
<dbReference type="FunFam" id="1.20.58.900:FF:000011">
    <property type="entry name" value="Uncharacterized protein, isoform B"/>
    <property type="match status" value="1"/>
</dbReference>
<dbReference type="SMART" id="SM00593">
    <property type="entry name" value="RUN"/>
    <property type="match status" value="1"/>
</dbReference>
<feature type="domain" description="RUN" evidence="4">
    <location>
        <begin position="363"/>
        <end position="496"/>
    </location>
</feature>
<dbReference type="OrthoDB" id="79871at2759"/>
<accession>A0A6P8XKT1</accession>
<dbReference type="CDD" id="cd17681">
    <property type="entry name" value="RUN_RUFY1_like"/>
    <property type="match status" value="1"/>
</dbReference>
<reference evidence="6" key="1">
    <citation type="submission" date="2025-08" db="UniProtKB">
        <authorList>
            <consortium name="RefSeq"/>
        </authorList>
    </citation>
    <scope>IDENTIFICATION</scope>
    <source>
        <strain evidence="6">15112-1751.03</strain>
        <tissue evidence="6">Whole Adult</tissue>
    </source>
</reference>
<keyword evidence="1 2" id="KW-0175">Coiled coil</keyword>
<feature type="region of interest" description="Disordered" evidence="3">
    <location>
        <begin position="854"/>
        <end position="878"/>
    </location>
</feature>
<protein>
    <submittedName>
        <fullName evidence="6">FYVE and coiled-coil domain-containing protein 1 isoform X2</fullName>
    </submittedName>
</protein>
<dbReference type="PROSITE" id="PS50826">
    <property type="entry name" value="RUN"/>
    <property type="match status" value="1"/>
</dbReference>
<dbReference type="GeneID" id="117574004"/>
<dbReference type="InterPro" id="IPR037213">
    <property type="entry name" value="Run_dom_sf"/>
</dbReference>
<dbReference type="Pfam" id="PF02759">
    <property type="entry name" value="RUN"/>
    <property type="match status" value="1"/>
</dbReference>
<dbReference type="InterPro" id="IPR004012">
    <property type="entry name" value="Run_dom"/>
</dbReference>
<evidence type="ECO:0000256" key="1">
    <source>
        <dbReference type="ARBA" id="ARBA00023054"/>
    </source>
</evidence>
<dbReference type="AlphaFoldDB" id="A0A6P8XKT1"/>
<feature type="region of interest" description="Disordered" evidence="3">
    <location>
        <begin position="1"/>
        <end position="163"/>
    </location>
</feature>
<sequence>MRGLVEDAKKTKLNNNNNNSVTRAKSGMSSTTSAASSSSRQMKGVIKTPTTATTTSVGVKKTPQSMQQQVGKSTKSAASSTAMQAAATTTGTTTESSSNAKTATAKAQKGQNQPQQQSTTAVTVTPTVAPASAPAPVLPPQSSQQQQQQQQLQPYNNNSNTIALPKASHANTNEELAGGVQDTIYLCNFRVSVDGEWLCLKELQDIDVAGGVKTVGGGAAALNVNAGNSIGNSIAAAAGGGNSMGISNVQSSRHQQSNHQFGQRNKRYSGLSTAASSTLEDNGIMAIENLIGRRLCDVVGSNALAAPPHQQHKNVGLIGGTLAEWSHLSRDTAEIERSNLVNICKLVVKELLEQSLRYGRMLDSDHLPLQHFFIVIEHVLGHGLRPKKGLLGPRKELWDLLQSVENYCPEAQDITASVRDLPTVRTHIGRARAWLRIALMQKKLSDYLQALIEHRDDSLLDYYEPHALMMSDEIVVIMGILVGLNVIDCNLCVKEEDLDSQQGVIDFSLYLRSSSRNAEPNEESSAPPAPIDAAGQGNMIAVLDQKNYIEELNRHLNATVANLQAKVESLTTTNALMKEDLAIARNSLLALQAENQAMRQSASQTAHSDNSSNGSSSDKEKAQQFEAVNAELSDQRKKTSELDKELKLQVSLKAESDMAMKLLEKDIHEKQDTIVSLRRQLDDIKQINLEMYRKLQECEDELTQKGEMVSRLQTKASQIGNILQSLEKKYESKLVEQQQVSAGCSSSSSGGVDRSPNTRRQQNLQKFEALTKKHKQDTGPPMKRLHLKMDGIPPFNPNNYRKSPANAAPPPPLEQQSQLLAGDAAAAAIKTPTSAKSLNDELAEAAAAVTQHFKIGGDGSRSDYALSQDQETTTLGNT</sequence>
<dbReference type="Proteomes" id="UP000515160">
    <property type="component" value="Chromosome 2R"/>
</dbReference>